<keyword evidence="14" id="KW-0067">ATP-binding</keyword>
<dbReference type="SUPFAM" id="SSF55781">
    <property type="entry name" value="GAF domain-like"/>
    <property type="match status" value="2"/>
</dbReference>
<evidence type="ECO:0000256" key="10">
    <source>
        <dbReference type="ARBA" id="ARBA00023136"/>
    </source>
</evidence>
<dbReference type="Gene3D" id="3.30.450.20">
    <property type="entry name" value="PAS domain"/>
    <property type="match status" value="1"/>
</dbReference>
<evidence type="ECO:0000256" key="3">
    <source>
        <dbReference type="ARBA" id="ARBA00011738"/>
    </source>
</evidence>
<evidence type="ECO:0000256" key="9">
    <source>
        <dbReference type="ARBA" id="ARBA00022991"/>
    </source>
</evidence>
<reference evidence="14 15" key="1">
    <citation type="submission" date="2024-07" db="EMBL/GenBank/DDBJ databases">
        <authorList>
            <person name="Tripathy S."/>
        </authorList>
    </citation>
    <scope>NUCLEOTIDE SEQUENCE [LARGE SCALE GENOMIC DNA]</scope>
    <source>
        <strain evidence="14 15">VB-61278_2</strain>
    </source>
</reference>
<dbReference type="InterPro" id="IPR035965">
    <property type="entry name" value="PAS-like_dom_sf"/>
</dbReference>
<evidence type="ECO:0000259" key="12">
    <source>
        <dbReference type="PROSITE" id="PS50046"/>
    </source>
</evidence>
<dbReference type="Pfam" id="PF00512">
    <property type="entry name" value="HisKA"/>
    <property type="match status" value="1"/>
</dbReference>
<dbReference type="RefSeq" id="WP_408019885.1">
    <property type="nucleotide sequence ID" value="NZ_JBFQGM010000011.1"/>
</dbReference>
<dbReference type="InterPro" id="IPR000014">
    <property type="entry name" value="PAS"/>
</dbReference>
<dbReference type="PROSITE" id="PS50109">
    <property type="entry name" value="HIS_KIN"/>
    <property type="match status" value="1"/>
</dbReference>
<keyword evidence="9" id="KW-0157">Chromophore</keyword>
<dbReference type="InterPro" id="IPR003661">
    <property type="entry name" value="HisK_dim/P_dom"/>
</dbReference>
<keyword evidence="10" id="KW-0472">Membrane</keyword>
<keyword evidence="15" id="KW-1185">Reference proteome</keyword>
<dbReference type="PRINTS" id="PR01033">
    <property type="entry name" value="PHYTOCHROME"/>
</dbReference>
<dbReference type="SUPFAM" id="SSF47384">
    <property type="entry name" value="Homodimeric domain of signal transducing histidine kinase"/>
    <property type="match status" value="1"/>
</dbReference>
<dbReference type="Gene3D" id="3.30.450.270">
    <property type="match status" value="1"/>
</dbReference>
<dbReference type="InterPro" id="IPR036097">
    <property type="entry name" value="HisK_dim/P_sf"/>
</dbReference>
<evidence type="ECO:0000256" key="7">
    <source>
        <dbReference type="ARBA" id="ARBA00022679"/>
    </source>
</evidence>
<gene>
    <name evidence="14" type="ORF">AB0759_26610</name>
</gene>
<evidence type="ECO:0000256" key="6">
    <source>
        <dbReference type="ARBA" id="ARBA00022606"/>
    </source>
</evidence>
<dbReference type="InterPro" id="IPR001294">
    <property type="entry name" value="Phytochrome"/>
</dbReference>
<organism evidence="14 15">
    <name type="scientific">Scytonema tolypothrichoides VB-61278_2</name>
    <dbReference type="NCBI Taxonomy" id="3232314"/>
    <lineage>
        <taxon>Bacteria</taxon>
        <taxon>Bacillati</taxon>
        <taxon>Cyanobacteriota</taxon>
        <taxon>Cyanophyceae</taxon>
        <taxon>Nostocales</taxon>
        <taxon>Scytonemataceae</taxon>
        <taxon>Scytonema</taxon>
    </lineage>
</organism>
<dbReference type="SUPFAM" id="SSF55874">
    <property type="entry name" value="ATPase domain of HSP90 chaperone/DNA topoisomerase II/histidine kinase"/>
    <property type="match status" value="1"/>
</dbReference>
<dbReference type="SMART" id="SM00388">
    <property type="entry name" value="HisKA"/>
    <property type="match status" value="1"/>
</dbReference>
<dbReference type="SUPFAM" id="SSF55785">
    <property type="entry name" value="PYP-like sensor domain (PAS domain)"/>
    <property type="match status" value="1"/>
</dbReference>
<protein>
    <recommendedName>
        <fullName evidence="4">histidine kinase</fullName>
        <ecNumber evidence="4">2.7.13.3</ecNumber>
    </recommendedName>
</protein>
<evidence type="ECO:0000256" key="1">
    <source>
        <dbReference type="ARBA" id="ARBA00000085"/>
    </source>
</evidence>
<comment type="catalytic activity">
    <reaction evidence="1">
        <text>ATP + protein L-histidine = ADP + protein N-phospho-L-histidine.</text>
        <dbReference type="EC" id="2.7.13.3"/>
    </reaction>
</comment>
<dbReference type="PROSITE" id="PS50046">
    <property type="entry name" value="PHYTOCHROME_2"/>
    <property type="match status" value="1"/>
</dbReference>
<proteinExistence type="inferred from homology"/>
<dbReference type="InterPro" id="IPR003018">
    <property type="entry name" value="GAF"/>
</dbReference>
<keyword evidence="6" id="KW-0716">Sensory transduction</keyword>
<dbReference type="InterPro" id="IPR036890">
    <property type="entry name" value="HATPase_C_sf"/>
</dbReference>
<feature type="domain" description="Phytochrome chromophore attachment site" evidence="12">
    <location>
        <begin position="156"/>
        <end position="312"/>
    </location>
</feature>
<accession>A0ABW8WT56</accession>
<dbReference type="Gene3D" id="1.10.287.130">
    <property type="match status" value="1"/>
</dbReference>
<evidence type="ECO:0000256" key="2">
    <source>
        <dbReference type="ARBA" id="ARBA00006402"/>
    </source>
</evidence>
<name>A0ABW8WT56_9CYAN</name>
<dbReference type="InterPro" id="IPR013654">
    <property type="entry name" value="PAS_2"/>
</dbReference>
<keyword evidence="8" id="KW-0418">Kinase</keyword>
<dbReference type="InterPro" id="IPR013515">
    <property type="entry name" value="Phytochrome_cen-reg"/>
</dbReference>
<evidence type="ECO:0000256" key="4">
    <source>
        <dbReference type="ARBA" id="ARBA00012438"/>
    </source>
</evidence>
<dbReference type="Pfam" id="PF02518">
    <property type="entry name" value="HATPase_c"/>
    <property type="match status" value="1"/>
</dbReference>
<comment type="similarity">
    <text evidence="2">In the N-terminal section; belongs to the phytochrome family.</text>
</comment>
<dbReference type="Pfam" id="PF08446">
    <property type="entry name" value="PAS_2"/>
    <property type="match status" value="1"/>
</dbReference>
<dbReference type="Pfam" id="PF00360">
    <property type="entry name" value="PHY"/>
    <property type="match status" value="1"/>
</dbReference>
<dbReference type="InterPro" id="IPR005467">
    <property type="entry name" value="His_kinase_dom"/>
</dbReference>
<dbReference type="Pfam" id="PF01590">
    <property type="entry name" value="GAF"/>
    <property type="match status" value="1"/>
</dbReference>
<dbReference type="InterPro" id="IPR003594">
    <property type="entry name" value="HATPase_dom"/>
</dbReference>
<feature type="domain" description="Histidine kinase" evidence="13">
    <location>
        <begin position="538"/>
        <end position="756"/>
    </location>
</feature>
<dbReference type="SMART" id="SM00065">
    <property type="entry name" value="GAF"/>
    <property type="match status" value="1"/>
</dbReference>
<dbReference type="PANTHER" id="PTHR42878">
    <property type="entry name" value="TWO-COMPONENT HISTIDINE KINASE"/>
    <property type="match status" value="1"/>
</dbReference>
<dbReference type="InterPro" id="IPR016132">
    <property type="entry name" value="Phyto_chromo_attachment"/>
</dbReference>
<evidence type="ECO:0000259" key="13">
    <source>
        <dbReference type="PROSITE" id="PS50109"/>
    </source>
</evidence>
<dbReference type="InterPro" id="IPR043150">
    <property type="entry name" value="Phytochrome_PHY_sf"/>
</dbReference>
<dbReference type="EC" id="2.7.13.3" evidence="4"/>
<dbReference type="GO" id="GO:0005524">
    <property type="term" value="F:ATP binding"/>
    <property type="evidence" value="ECO:0007669"/>
    <property type="project" value="UniProtKB-KW"/>
</dbReference>
<dbReference type="CDD" id="cd00130">
    <property type="entry name" value="PAS"/>
    <property type="match status" value="1"/>
</dbReference>
<comment type="subunit">
    <text evidence="3">Homodimer.</text>
</comment>
<dbReference type="SMART" id="SM00387">
    <property type="entry name" value="HATPase_c"/>
    <property type="match status" value="1"/>
</dbReference>
<evidence type="ECO:0000313" key="14">
    <source>
        <dbReference type="EMBL" id="MFL9464187.1"/>
    </source>
</evidence>
<evidence type="ECO:0000256" key="5">
    <source>
        <dbReference type="ARBA" id="ARBA00022543"/>
    </source>
</evidence>
<dbReference type="InterPro" id="IPR050351">
    <property type="entry name" value="BphY/WalK/GraS-like"/>
</dbReference>
<keyword evidence="11" id="KW-0675">Receptor</keyword>
<dbReference type="InterPro" id="IPR029016">
    <property type="entry name" value="GAF-like_dom_sf"/>
</dbReference>
<keyword evidence="14" id="KW-0547">Nucleotide-binding</keyword>
<dbReference type="CDD" id="cd00082">
    <property type="entry name" value="HisKA"/>
    <property type="match status" value="1"/>
</dbReference>
<evidence type="ECO:0000256" key="8">
    <source>
        <dbReference type="ARBA" id="ARBA00022777"/>
    </source>
</evidence>
<dbReference type="Proteomes" id="UP001628874">
    <property type="component" value="Unassembled WGS sequence"/>
</dbReference>
<dbReference type="EMBL" id="JBFQGM010000011">
    <property type="protein sequence ID" value="MFL9464187.1"/>
    <property type="molecule type" value="Genomic_DNA"/>
</dbReference>
<sequence length="756" mass="85623">MKISMNVQSFVSVQNIQLENYECELIHSPGSIQPHGLFLVLSEPDLEILHISNNTEKLLGLPAEEYLGQYLSILVKQEQIAAIEGCLQENFENINPLKLSVFSHGKTCLFNGVIHRSPQNYLILELEPCSCEGSTGFSNFYSLTRNALTQMQQVSNLSELSAVIVKEIRRMTGFDRVMVYRFDENSCGEVIAEDKSEQIESYLGLRYPDLDIPSHARYLYTLNPLRLIADVNYQPVTIVSKIQNSLDLDLTYSVLRSVSTCHIQYLKNMGVGASMSISLVKDGKLWGLIACHHQTPRFVSYEIRTACEFLGKVMSLELASKEENENLEYKLQLKFAQTKFIDTVAQSQDFAEALFQDRASLLQLVNAEGAVVCTDGHLTLVGKTPSEAAIHELISWLDDKFQNYLFVTDSLSKFYPKAIDFKEVASGLLALSIARIRNHYVLWFRPERLQYVNWAGNPQPVNTIAPDGSITLCPRKSFELWQEQVNGTSLPWQSYDIDGAIELRSAIVGIVLRKADELAAINLELERSNHELDAFSYIASHDLKEPLRGIHNYSTFLLEDYAKILDEPGVSKLETLVRLTKRMEDLINALLHFSRLGRQELNVELIDFNELVQNVNEIFCMSLGNSNINIRIPKPLPVIKGDRILLEEVLINLIGNGFKYNESPEKWVEIGHLDSVNEQTFPVWTFYVKDNGIGIREKHLETIFRIFKRLHAPGKYGGGTGAGLTIVKKIIERHNGKIWVESAESQGSTFYFTLPK</sequence>
<evidence type="ECO:0000256" key="11">
    <source>
        <dbReference type="ARBA" id="ARBA00023170"/>
    </source>
</evidence>
<dbReference type="PANTHER" id="PTHR42878:SF15">
    <property type="entry name" value="BACTERIOPHYTOCHROME"/>
    <property type="match status" value="1"/>
</dbReference>
<evidence type="ECO:0000313" key="15">
    <source>
        <dbReference type="Proteomes" id="UP001628874"/>
    </source>
</evidence>
<keyword evidence="7" id="KW-0808">Transferase</keyword>
<dbReference type="Gene3D" id="3.30.565.10">
    <property type="entry name" value="Histidine kinase-like ATPase, C-terminal domain"/>
    <property type="match status" value="1"/>
</dbReference>
<keyword evidence="5" id="KW-0600">Photoreceptor protein</keyword>
<comment type="caution">
    <text evidence="14">The sequence shown here is derived from an EMBL/GenBank/DDBJ whole genome shotgun (WGS) entry which is preliminary data.</text>
</comment>
<dbReference type="Gene3D" id="3.30.450.40">
    <property type="match status" value="1"/>
</dbReference>